<comment type="caution">
    <text evidence="2">The sequence shown here is derived from an EMBL/GenBank/DDBJ whole genome shotgun (WGS) entry which is preliminary data.</text>
</comment>
<keyword evidence="1" id="KW-0812">Transmembrane</keyword>
<evidence type="ECO:0000256" key="1">
    <source>
        <dbReference type="SAM" id="Phobius"/>
    </source>
</evidence>
<dbReference type="InParanoid" id="H0EJG0"/>
<reference evidence="2 3" key="1">
    <citation type="journal article" date="2012" name="Eukaryot. Cell">
        <title>Genome sequence of the fungus Glarea lozoyensis: the first genome sequence of a species from the Helotiaceae family.</title>
        <authorList>
            <person name="Youssar L."/>
            <person name="Gruening B.A."/>
            <person name="Erxleben A."/>
            <person name="Guenther S."/>
            <person name="Huettel W."/>
        </authorList>
    </citation>
    <scope>NUCLEOTIDE SEQUENCE [LARGE SCALE GENOMIC DNA]</scope>
    <source>
        <strain evidence="3">ATCC 74030 / MF5533</strain>
    </source>
</reference>
<proteinExistence type="predicted"/>
<evidence type="ECO:0000313" key="2">
    <source>
        <dbReference type="EMBL" id="EHL01353.1"/>
    </source>
</evidence>
<protein>
    <submittedName>
        <fullName evidence="2">Uncharacterized protein</fullName>
    </submittedName>
</protein>
<keyword evidence="1" id="KW-0472">Membrane</keyword>
<gene>
    <name evidence="2" type="ORF">M7I_2686</name>
</gene>
<keyword evidence="3" id="KW-1185">Reference proteome</keyword>
<accession>H0EJG0</accession>
<dbReference type="HOGENOM" id="CLU_163539_0_0_1"/>
<organism evidence="2 3">
    <name type="scientific">Glarea lozoyensis (strain ATCC 74030 / MF5533)</name>
    <dbReference type="NCBI Taxonomy" id="1104152"/>
    <lineage>
        <taxon>Eukaryota</taxon>
        <taxon>Fungi</taxon>
        <taxon>Dikarya</taxon>
        <taxon>Ascomycota</taxon>
        <taxon>Pezizomycotina</taxon>
        <taxon>Leotiomycetes</taxon>
        <taxon>Helotiales</taxon>
        <taxon>Helotiaceae</taxon>
        <taxon>Glarea</taxon>
    </lineage>
</organism>
<keyword evidence="1" id="KW-1133">Transmembrane helix</keyword>
<name>H0EJG0_GLAL7</name>
<sequence length="69" mass="7574">MPETYIIVSIVVALVTVALTAAYMTGALDPVIKEMGVLFFKAKAEAEAKKMQAQGMKEGEDFFKGLFER</sequence>
<dbReference type="AlphaFoldDB" id="H0EJG0"/>
<dbReference type="EMBL" id="AGUE01000055">
    <property type="protein sequence ID" value="EHL01353.1"/>
    <property type="molecule type" value="Genomic_DNA"/>
</dbReference>
<dbReference type="Proteomes" id="UP000005446">
    <property type="component" value="Unassembled WGS sequence"/>
</dbReference>
<evidence type="ECO:0000313" key="3">
    <source>
        <dbReference type="Proteomes" id="UP000005446"/>
    </source>
</evidence>
<feature type="transmembrane region" description="Helical" evidence="1">
    <location>
        <begin position="6"/>
        <end position="25"/>
    </location>
</feature>